<comment type="caution">
    <text evidence="2">The sequence shown here is derived from an EMBL/GenBank/DDBJ whole genome shotgun (WGS) entry which is preliminary data.</text>
</comment>
<feature type="domain" description="Rhodanese" evidence="1">
    <location>
        <begin position="38"/>
        <end position="138"/>
    </location>
</feature>
<keyword evidence="3" id="KW-1185">Reference proteome</keyword>
<proteinExistence type="predicted"/>
<dbReference type="PROSITE" id="PS50206">
    <property type="entry name" value="RHODANESE_3"/>
    <property type="match status" value="1"/>
</dbReference>
<dbReference type="AlphaFoldDB" id="A0A4R6AQQ8"/>
<evidence type="ECO:0000259" key="1">
    <source>
        <dbReference type="PROSITE" id="PS50206"/>
    </source>
</evidence>
<organism evidence="2 3">
    <name type="scientific">Meridianimarinicoccus aquatilis</name>
    <dbReference type="NCBI Taxonomy" id="2552766"/>
    <lineage>
        <taxon>Bacteria</taxon>
        <taxon>Pseudomonadati</taxon>
        <taxon>Pseudomonadota</taxon>
        <taxon>Alphaproteobacteria</taxon>
        <taxon>Rhodobacterales</taxon>
        <taxon>Paracoccaceae</taxon>
        <taxon>Meridianimarinicoccus</taxon>
    </lineage>
</organism>
<dbReference type="InterPro" id="IPR001763">
    <property type="entry name" value="Rhodanese-like_dom"/>
</dbReference>
<reference evidence="2 3" key="1">
    <citation type="submission" date="2019-03" db="EMBL/GenBank/DDBJ databases">
        <title>Rhodobacteraceae bacterium SM1902, a new member of the family Rhodobacteraceae isolated from Yantai.</title>
        <authorList>
            <person name="Sun Y."/>
        </authorList>
    </citation>
    <scope>NUCLEOTIDE SEQUENCE [LARGE SCALE GENOMIC DNA]</scope>
    <source>
        <strain evidence="2 3">SM1902</strain>
    </source>
</reference>
<gene>
    <name evidence="2" type="ORF">E2L05_18540</name>
</gene>
<dbReference type="Pfam" id="PF00581">
    <property type="entry name" value="Rhodanese"/>
    <property type="match status" value="1"/>
</dbReference>
<accession>A0A4R6AQQ8</accession>
<evidence type="ECO:0000313" key="2">
    <source>
        <dbReference type="EMBL" id="TDL84376.1"/>
    </source>
</evidence>
<dbReference type="OrthoDB" id="9812109at2"/>
<sequence>MDRRHFILLASALVMVPYSVTAATRIVWSAVEASTALAQGEISLIDIRSRVEWMETTVAKDAWPISMHEPRFEQRLFAARDLSGEKPIALICATGGRSGRLMSTLNRAGYPGFIDVSEGMLGSLKGPGWIARGLPVMDLEAALANLPDVLR</sequence>
<protein>
    <submittedName>
        <fullName evidence="2">Rhodanese-like domain-containing protein</fullName>
    </submittedName>
</protein>
<dbReference type="CDD" id="cd00158">
    <property type="entry name" value="RHOD"/>
    <property type="match status" value="1"/>
</dbReference>
<dbReference type="InterPro" id="IPR036873">
    <property type="entry name" value="Rhodanese-like_dom_sf"/>
</dbReference>
<name>A0A4R6AQQ8_9RHOB</name>
<dbReference type="RefSeq" id="WP_133344340.1">
    <property type="nucleotide sequence ID" value="NZ_SMZO01000073.1"/>
</dbReference>
<dbReference type="Proteomes" id="UP000294562">
    <property type="component" value="Unassembled WGS sequence"/>
</dbReference>
<dbReference type="SUPFAM" id="SSF52821">
    <property type="entry name" value="Rhodanese/Cell cycle control phosphatase"/>
    <property type="match status" value="1"/>
</dbReference>
<dbReference type="EMBL" id="SMZO01000073">
    <property type="protein sequence ID" value="TDL84376.1"/>
    <property type="molecule type" value="Genomic_DNA"/>
</dbReference>
<evidence type="ECO:0000313" key="3">
    <source>
        <dbReference type="Proteomes" id="UP000294562"/>
    </source>
</evidence>
<dbReference type="Gene3D" id="3.40.250.10">
    <property type="entry name" value="Rhodanese-like domain"/>
    <property type="match status" value="1"/>
</dbReference>